<keyword evidence="2" id="KW-1185">Reference proteome</keyword>
<proteinExistence type="predicted"/>
<dbReference type="AlphaFoldDB" id="A0AAD5DRJ4"/>
<evidence type="ECO:0000313" key="2">
    <source>
        <dbReference type="Proteomes" id="UP001205105"/>
    </source>
</evidence>
<accession>A0AAD5DRJ4</accession>
<name>A0AAD5DRJ4_9CHLO</name>
<sequence length="165" mass="18058">MAAPAGDSVQQLQQIAQEVLPQMVEQAVEQAVQPLRQTVQNLQQTVQELQGMLVTSGNALSRLQNHRNTIADPMLPLRKERHPQPAPPGAAAGAAAPLAGAFGAQPPPGVFPPTWRAVHLLTHAQLDTLAAFYEEDFGHKRTMQLSQRRELFKTFITGCEPQQML</sequence>
<comment type="caution">
    <text evidence="1">The sequence shown here is derived from an EMBL/GenBank/DDBJ whole genome shotgun (WGS) entry which is preliminary data.</text>
</comment>
<protein>
    <submittedName>
        <fullName evidence="1">Uncharacterized protein</fullName>
    </submittedName>
</protein>
<reference evidence="1" key="1">
    <citation type="submission" date="2020-11" db="EMBL/GenBank/DDBJ databases">
        <title>Chlorella ohadii genome sequencing and assembly.</title>
        <authorList>
            <person name="Murik O."/>
            <person name="Treves H."/>
            <person name="Kedem I."/>
            <person name="Shotland Y."/>
            <person name="Kaplan A."/>
        </authorList>
    </citation>
    <scope>NUCLEOTIDE SEQUENCE</scope>
    <source>
        <strain evidence="1">1</strain>
    </source>
</reference>
<dbReference type="Proteomes" id="UP001205105">
    <property type="component" value="Unassembled WGS sequence"/>
</dbReference>
<organism evidence="1 2">
    <name type="scientific">Chlorella ohadii</name>
    <dbReference type="NCBI Taxonomy" id="2649997"/>
    <lineage>
        <taxon>Eukaryota</taxon>
        <taxon>Viridiplantae</taxon>
        <taxon>Chlorophyta</taxon>
        <taxon>core chlorophytes</taxon>
        <taxon>Trebouxiophyceae</taxon>
        <taxon>Chlorellales</taxon>
        <taxon>Chlorellaceae</taxon>
        <taxon>Chlorella clade</taxon>
        <taxon>Chlorella</taxon>
    </lineage>
</organism>
<gene>
    <name evidence="1" type="ORF">COHA_003739</name>
</gene>
<dbReference type="EMBL" id="JADXDR010000050">
    <property type="protein sequence ID" value="KAI7842635.1"/>
    <property type="molecule type" value="Genomic_DNA"/>
</dbReference>
<evidence type="ECO:0000313" key="1">
    <source>
        <dbReference type="EMBL" id="KAI7842635.1"/>
    </source>
</evidence>